<feature type="non-terminal residue" evidence="1">
    <location>
        <position position="1"/>
    </location>
</feature>
<gene>
    <name evidence="1" type="ORF">FWK35_00013220</name>
</gene>
<evidence type="ECO:0000313" key="1">
    <source>
        <dbReference type="EMBL" id="KAF0769593.1"/>
    </source>
</evidence>
<name>A0A6G0ZEZ9_APHCR</name>
<proteinExistence type="predicted"/>
<dbReference type="Proteomes" id="UP000478052">
    <property type="component" value="Unassembled WGS sequence"/>
</dbReference>
<keyword evidence="2" id="KW-1185">Reference proteome</keyword>
<protein>
    <submittedName>
        <fullName evidence="1">Uncharacterized protein</fullName>
    </submittedName>
</protein>
<dbReference type="AlphaFoldDB" id="A0A6G0ZEZ9"/>
<reference evidence="1 2" key="1">
    <citation type="submission" date="2019-08" db="EMBL/GenBank/DDBJ databases">
        <title>Whole genome of Aphis craccivora.</title>
        <authorList>
            <person name="Voronova N.V."/>
            <person name="Shulinski R.S."/>
            <person name="Bandarenka Y.V."/>
            <person name="Zhorov D.G."/>
            <person name="Warner D."/>
        </authorList>
    </citation>
    <scope>NUCLEOTIDE SEQUENCE [LARGE SCALE GENOMIC DNA]</scope>
    <source>
        <strain evidence="1">180601</strain>
        <tissue evidence="1">Whole Body</tissue>
    </source>
</reference>
<evidence type="ECO:0000313" key="2">
    <source>
        <dbReference type="Proteomes" id="UP000478052"/>
    </source>
</evidence>
<comment type="caution">
    <text evidence="1">The sequence shown here is derived from an EMBL/GenBank/DDBJ whole genome shotgun (WGS) entry which is preliminary data.</text>
</comment>
<dbReference type="EMBL" id="VUJU01000569">
    <property type="protein sequence ID" value="KAF0769593.1"/>
    <property type="molecule type" value="Genomic_DNA"/>
</dbReference>
<organism evidence="1 2">
    <name type="scientific">Aphis craccivora</name>
    <name type="common">Cowpea aphid</name>
    <dbReference type="NCBI Taxonomy" id="307492"/>
    <lineage>
        <taxon>Eukaryota</taxon>
        <taxon>Metazoa</taxon>
        <taxon>Ecdysozoa</taxon>
        <taxon>Arthropoda</taxon>
        <taxon>Hexapoda</taxon>
        <taxon>Insecta</taxon>
        <taxon>Pterygota</taxon>
        <taxon>Neoptera</taxon>
        <taxon>Paraneoptera</taxon>
        <taxon>Hemiptera</taxon>
        <taxon>Sternorrhyncha</taxon>
        <taxon>Aphidomorpha</taxon>
        <taxon>Aphidoidea</taxon>
        <taxon>Aphididae</taxon>
        <taxon>Aphidini</taxon>
        <taxon>Aphis</taxon>
        <taxon>Aphis</taxon>
    </lineage>
</organism>
<accession>A0A6G0ZEZ9</accession>
<sequence>YKMLNVYNLNREDINLS</sequence>